<keyword evidence="2" id="KW-1185">Reference proteome</keyword>
<dbReference type="Proteomes" id="UP000057737">
    <property type="component" value="Unassembled WGS sequence"/>
</dbReference>
<evidence type="ECO:0000313" key="2">
    <source>
        <dbReference type="Proteomes" id="UP000057737"/>
    </source>
</evidence>
<dbReference type="AlphaFoldDB" id="A0A109JXQ7"/>
<organism evidence="1 2">
    <name type="scientific">Bradyrhizobium macuxiense</name>
    <dbReference type="NCBI Taxonomy" id="1755647"/>
    <lineage>
        <taxon>Bacteria</taxon>
        <taxon>Pseudomonadati</taxon>
        <taxon>Pseudomonadota</taxon>
        <taxon>Alphaproteobacteria</taxon>
        <taxon>Hyphomicrobiales</taxon>
        <taxon>Nitrobacteraceae</taxon>
        <taxon>Bradyrhizobium</taxon>
    </lineage>
</organism>
<gene>
    <name evidence="1" type="ORF">AS156_03485</name>
</gene>
<reference evidence="1 2" key="1">
    <citation type="submission" date="2015-11" db="EMBL/GenBank/DDBJ databases">
        <title>Draft Genome Sequence of the Strain BR 10303 (Bradyrhizobium sp.) isolated from nodules of Centrolobium paraense.</title>
        <authorList>
            <person name="Zelli J.E."/>
            <person name="Simoes-Araujo J.L."/>
            <person name="Barauna A.C."/>
            <person name="Silva K."/>
        </authorList>
    </citation>
    <scope>NUCLEOTIDE SEQUENCE [LARGE SCALE GENOMIC DNA]</scope>
    <source>
        <strain evidence="1 2">BR 10303</strain>
    </source>
</reference>
<accession>A0A109JXQ7</accession>
<proteinExistence type="predicted"/>
<comment type="caution">
    <text evidence="1">The sequence shown here is derived from an EMBL/GenBank/DDBJ whole genome shotgun (WGS) entry which is preliminary data.</text>
</comment>
<name>A0A109JXQ7_9BRAD</name>
<evidence type="ECO:0000313" key="1">
    <source>
        <dbReference type="EMBL" id="KWV57040.1"/>
    </source>
</evidence>
<sequence>MLPTRADANAEARSINADARLTVIAAIVVVSISPRPMVDFSTFDVYVITLAMPASPGVVTNEPRLLEQL</sequence>
<dbReference type="EMBL" id="LNCU01000045">
    <property type="protein sequence ID" value="KWV57040.1"/>
    <property type="molecule type" value="Genomic_DNA"/>
</dbReference>
<protein>
    <submittedName>
        <fullName evidence="1">Uncharacterized protein</fullName>
    </submittedName>
</protein>